<dbReference type="GO" id="GO:0016705">
    <property type="term" value="F:oxidoreductase activity, acting on paired donors, with incorporation or reduction of molecular oxygen"/>
    <property type="evidence" value="ECO:0007669"/>
    <property type="project" value="InterPro"/>
</dbReference>
<keyword evidence="2" id="KW-1185">Reference proteome</keyword>
<dbReference type="Proteomes" id="UP000327013">
    <property type="component" value="Chromosome 6"/>
</dbReference>
<evidence type="ECO:0000313" key="2">
    <source>
        <dbReference type="Proteomes" id="UP000327013"/>
    </source>
</evidence>
<gene>
    <name evidence="1" type="ORF">FH972_014861</name>
</gene>
<evidence type="ECO:0000313" key="1">
    <source>
        <dbReference type="EMBL" id="KAE8076197.1"/>
    </source>
</evidence>
<dbReference type="AlphaFoldDB" id="A0A5N6RE77"/>
<dbReference type="GO" id="GO:0005506">
    <property type="term" value="F:iron ion binding"/>
    <property type="evidence" value="ECO:0007669"/>
    <property type="project" value="InterPro"/>
</dbReference>
<dbReference type="SUPFAM" id="SSF48264">
    <property type="entry name" value="Cytochrome P450"/>
    <property type="match status" value="1"/>
</dbReference>
<dbReference type="GO" id="GO:0004497">
    <property type="term" value="F:monooxygenase activity"/>
    <property type="evidence" value="ECO:0007669"/>
    <property type="project" value="InterPro"/>
</dbReference>
<organism evidence="1 2">
    <name type="scientific">Carpinus fangiana</name>
    <dbReference type="NCBI Taxonomy" id="176857"/>
    <lineage>
        <taxon>Eukaryota</taxon>
        <taxon>Viridiplantae</taxon>
        <taxon>Streptophyta</taxon>
        <taxon>Embryophyta</taxon>
        <taxon>Tracheophyta</taxon>
        <taxon>Spermatophyta</taxon>
        <taxon>Magnoliopsida</taxon>
        <taxon>eudicotyledons</taxon>
        <taxon>Gunneridae</taxon>
        <taxon>Pentapetalae</taxon>
        <taxon>rosids</taxon>
        <taxon>fabids</taxon>
        <taxon>Fagales</taxon>
        <taxon>Betulaceae</taxon>
        <taxon>Carpinus</taxon>
    </lineage>
</organism>
<dbReference type="EMBL" id="CM017326">
    <property type="protein sequence ID" value="KAE8076197.1"/>
    <property type="molecule type" value="Genomic_DNA"/>
</dbReference>
<sequence length="124" mass="14348">MWRDGKKKKEAKDLLDALILAKDSNGEPTLSVEEIKDQITAIAPFNLLHVSMQDMTVVGYFIPKRKPRPLKPIWAWPQHIYANDTLEKKAMMEGLKLRKWNMLNHFGAYSLIFMHLLCQTTSHA</sequence>
<name>A0A5N6RE77_9ROSI</name>
<protein>
    <submittedName>
        <fullName evidence="1">Uncharacterized protein</fullName>
    </submittedName>
</protein>
<dbReference type="InterPro" id="IPR036396">
    <property type="entry name" value="Cyt_P450_sf"/>
</dbReference>
<accession>A0A5N6RE77</accession>
<dbReference type="GO" id="GO:0020037">
    <property type="term" value="F:heme binding"/>
    <property type="evidence" value="ECO:0007669"/>
    <property type="project" value="InterPro"/>
</dbReference>
<reference evidence="1 2" key="1">
    <citation type="submission" date="2019-06" db="EMBL/GenBank/DDBJ databases">
        <title>A chromosomal-level reference genome of Carpinus fangiana (Coryloideae, Betulaceae).</title>
        <authorList>
            <person name="Yang X."/>
            <person name="Wang Z."/>
            <person name="Zhang L."/>
            <person name="Hao G."/>
            <person name="Liu J."/>
            <person name="Yang Y."/>
        </authorList>
    </citation>
    <scope>NUCLEOTIDE SEQUENCE [LARGE SCALE GENOMIC DNA]</scope>
    <source>
        <strain evidence="1">Cfa_2016G</strain>
        <tissue evidence="1">Leaf</tissue>
    </source>
</reference>
<proteinExistence type="predicted"/>